<dbReference type="SUPFAM" id="SSF46689">
    <property type="entry name" value="Homeodomain-like"/>
    <property type="match status" value="2"/>
</dbReference>
<feature type="domain" description="HTH araC/xylS-type" evidence="4">
    <location>
        <begin position="169"/>
        <end position="267"/>
    </location>
</feature>
<sequence length="269" mass="30475">MSRSILHQGDYYGNIQKKVQTKGVILTLSNYPIHTTLPDHFHENSYLCYVQHGSYQEQSVSGKLICEQEDIVFHPAGIAHSNAFPAAAASCFNIEIDAGWLSKFEAGPFTLTKIARLKSTALKLLIHKMQAEFQQYHAWSNLMIEGLTLECMALFLREKALHNDVPNWLRMVKEILHEQQEPVALAELSAITQMSPFHIVRAFKKAYGVSIGEYVNQLKTDRACTLLRHTQQNLAQIAVECNFADQSHFGRIFKKITGLTPLQYRKATA</sequence>
<evidence type="ECO:0000313" key="5">
    <source>
        <dbReference type="EMBL" id="SEM47287.1"/>
    </source>
</evidence>
<dbReference type="OrthoDB" id="511992at2"/>
<proteinExistence type="predicted"/>
<dbReference type="GO" id="GO:0043565">
    <property type="term" value="F:sequence-specific DNA binding"/>
    <property type="evidence" value="ECO:0007669"/>
    <property type="project" value="InterPro"/>
</dbReference>
<dbReference type="STRING" id="573321.SAMN04488505_104494"/>
<dbReference type="AlphaFoldDB" id="A0A1H7YPR5"/>
<keyword evidence="1" id="KW-0805">Transcription regulation</keyword>
<reference evidence="5 6" key="1">
    <citation type="submission" date="2016-10" db="EMBL/GenBank/DDBJ databases">
        <authorList>
            <person name="de Groot N.N."/>
        </authorList>
    </citation>
    <scope>NUCLEOTIDE SEQUENCE [LARGE SCALE GENOMIC DNA]</scope>
    <source>
        <strain evidence="5 6">DSM 21039</strain>
    </source>
</reference>
<evidence type="ECO:0000256" key="2">
    <source>
        <dbReference type="ARBA" id="ARBA00023125"/>
    </source>
</evidence>
<dbReference type="RefSeq" id="WP_089915623.1">
    <property type="nucleotide sequence ID" value="NZ_FOBB01000004.1"/>
</dbReference>
<dbReference type="InterPro" id="IPR011051">
    <property type="entry name" value="RmlC_Cupin_sf"/>
</dbReference>
<dbReference type="InterPro" id="IPR020449">
    <property type="entry name" value="Tscrpt_reg_AraC-type_HTH"/>
</dbReference>
<dbReference type="InterPro" id="IPR014710">
    <property type="entry name" value="RmlC-like_jellyroll"/>
</dbReference>
<dbReference type="InterPro" id="IPR050204">
    <property type="entry name" value="AraC_XylS_family_regulators"/>
</dbReference>
<dbReference type="GO" id="GO:0003700">
    <property type="term" value="F:DNA-binding transcription factor activity"/>
    <property type="evidence" value="ECO:0007669"/>
    <property type="project" value="InterPro"/>
</dbReference>
<dbReference type="Pfam" id="PF12833">
    <property type="entry name" value="HTH_18"/>
    <property type="match status" value="1"/>
</dbReference>
<keyword evidence="6" id="KW-1185">Reference proteome</keyword>
<dbReference type="PROSITE" id="PS01124">
    <property type="entry name" value="HTH_ARAC_FAMILY_2"/>
    <property type="match status" value="1"/>
</dbReference>
<evidence type="ECO:0000256" key="3">
    <source>
        <dbReference type="ARBA" id="ARBA00023163"/>
    </source>
</evidence>
<protein>
    <submittedName>
        <fullName evidence="5">Transcriptional regulator, AraC family</fullName>
    </submittedName>
</protein>
<name>A0A1H7YPR5_9BACT</name>
<dbReference type="PANTHER" id="PTHR46796">
    <property type="entry name" value="HTH-TYPE TRANSCRIPTIONAL ACTIVATOR RHAS-RELATED"/>
    <property type="match status" value="1"/>
</dbReference>
<gene>
    <name evidence="5" type="ORF">SAMN04488505_104494</name>
</gene>
<dbReference type="EMBL" id="FOBB01000004">
    <property type="protein sequence ID" value="SEM47287.1"/>
    <property type="molecule type" value="Genomic_DNA"/>
</dbReference>
<dbReference type="SUPFAM" id="SSF51182">
    <property type="entry name" value="RmlC-like cupins"/>
    <property type="match status" value="1"/>
</dbReference>
<dbReference type="InterPro" id="IPR018060">
    <property type="entry name" value="HTH_AraC"/>
</dbReference>
<dbReference type="Gene3D" id="2.60.120.10">
    <property type="entry name" value="Jelly Rolls"/>
    <property type="match status" value="1"/>
</dbReference>
<evidence type="ECO:0000313" key="6">
    <source>
        <dbReference type="Proteomes" id="UP000198984"/>
    </source>
</evidence>
<dbReference type="Proteomes" id="UP000198984">
    <property type="component" value="Unassembled WGS sequence"/>
</dbReference>
<keyword evidence="3" id="KW-0804">Transcription</keyword>
<keyword evidence="2" id="KW-0238">DNA-binding</keyword>
<organism evidence="5 6">
    <name type="scientific">Chitinophaga rupis</name>
    <dbReference type="NCBI Taxonomy" id="573321"/>
    <lineage>
        <taxon>Bacteria</taxon>
        <taxon>Pseudomonadati</taxon>
        <taxon>Bacteroidota</taxon>
        <taxon>Chitinophagia</taxon>
        <taxon>Chitinophagales</taxon>
        <taxon>Chitinophagaceae</taxon>
        <taxon>Chitinophaga</taxon>
    </lineage>
</organism>
<dbReference type="PRINTS" id="PR00032">
    <property type="entry name" value="HTHARAC"/>
</dbReference>
<dbReference type="InterPro" id="IPR009057">
    <property type="entry name" value="Homeodomain-like_sf"/>
</dbReference>
<evidence type="ECO:0000259" key="4">
    <source>
        <dbReference type="PROSITE" id="PS01124"/>
    </source>
</evidence>
<accession>A0A1H7YPR5</accession>
<evidence type="ECO:0000256" key="1">
    <source>
        <dbReference type="ARBA" id="ARBA00023015"/>
    </source>
</evidence>
<dbReference type="SMART" id="SM00342">
    <property type="entry name" value="HTH_ARAC"/>
    <property type="match status" value="1"/>
</dbReference>
<dbReference type="Gene3D" id="1.10.10.60">
    <property type="entry name" value="Homeodomain-like"/>
    <property type="match status" value="2"/>
</dbReference>